<keyword evidence="2" id="KW-0539">Nucleus</keyword>
<accession>A0ABC8SS95</accession>
<dbReference type="Gene3D" id="1.10.150.910">
    <property type="match status" value="1"/>
</dbReference>
<name>A0ABC8SS95_9AQUA</name>
<dbReference type="InterPro" id="IPR050358">
    <property type="entry name" value="RSE1/DDB1/CFT1"/>
</dbReference>
<sequence>MGSLGALLAFTSRDDVDFFSHLEMHLRQEHPPLCGRDHMAYRSAYFPVKDVIDGDLCEQFPTLPLDLQRKIADELDRTPAEILKKLEEVRNKII</sequence>
<dbReference type="FunFam" id="1.10.150.910:FF:000002">
    <property type="entry name" value="Splicing factor 3B subunit 3"/>
    <property type="match status" value="1"/>
</dbReference>
<evidence type="ECO:0000313" key="5">
    <source>
        <dbReference type="EMBL" id="CAK9160086.1"/>
    </source>
</evidence>
<evidence type="ECO:0000313" key="6">
    <source>
        <dbReference type="Proteomes" id="UP001642360"/>
    </source>
</evidence>
<evidence type="ECO:0000256" key="2">
    <source>
        <dbReference type="ARBA" id="ARBA00023242"/>
    </source>
</evidence>
<comment type="subcellular location">
    <subcellularLocation>
        <location evidence="1">Nucleus</location>
    </subcellularLocation>
</comment>
<dbReference type="GO" id="GO:0005634">
    <property type="term" value="C:nucleus"/>
    <property type="evidence" value="ECO:0007669"/>
    <property type="project" value="UniProtKB-SubCell"/>
</dbReference>
<gene>
    <name evidence="5" type="ORF">ILEXP_LOCUS28812</name>
</gene>
<evidence type="ECO:0000256" key="3">
    <source>
        <dbReference type="ARBA" id="ARBA00038266"/>
    </source>
</evidence>
<comment type="similarity">
    <text evidence="3">Belongs to the RSE1 family.</text>
</comment>
<comment type="caution">
    <text evidence="5">The sequence shown here is derived from an EMBL/GenBank/DDBJ whole genome shotgun (WGS) entry which is preliminary data.</text>
</comment>
<protein>
    <recommendedName>
        <fullName evidence="4">RSE1/DDB1/CPSF1 C-terminal domain-containing protein</fullName>
    </recommendedName>
</protein>
<evidence type="ECO:0000259" key="4">
    <source>
        <dbReference type="Pfam" id="PF03178"/>
    </source>
</evidence>
<proteinExistence type="inferred from homology"/>
<dbReference type="Pfam" id="PF03178">
    <property type="entry name" value="CPSF_A"/>
    <property type="match status" value="1"/>
</dbReference>
<keyword evidence="6" id="KW-1185">Reference proteome</keyword>
<dbReference type="Proteomes" id="UP001642360">
    <property type="component" value="Unassembled WGS sequence"/>
</dbReference>
<reference evidence="5 6" key="1">
    <citation type="submission" date="2024-02" db="EMBL/GenBank/DDBJ databases">
        <authorList>
            <person name="Vignale AGUSTIN F."/>
            <person name="Sosa J E."/>
            <person name="Modenutti C."/>
        </authorList>
    </citation>
    <scope>NUCLEOTIDE SEQUENCE [LARGE SCALE GENOMIC DNA]</scope>
</reference>
<evidence type="ECO:0000256" key="1">
    <source>
        <dbReference type="ARBA" id="ARBA00004123"/>
    </source>
</evidence>
<dbReference type="EMBL" id="CAUOFW020003462">
    <property type="protein sequence ID" value="CAK9160086.1"/>
    <property type="molecule type" value="Genomic_DNA"/>
</dbReference>
<dbReference type="InterPro" id="IPR004871">
    <property type="entry name" value="RSE1/DDB1/CPSF1_C"/>
</dbReference>
<dbReference type="PANTHER" id="PTHR10644">
    <property type="entry name" value="DNA REPAIR/RNA PROCESSING CPSF FAMILY"/>
    <property type="match status" value="1"/>
</dbReference>
<dbReference type="AlphaFoldDB" id="A0ABC8SS95"/>
<organism evidence="5 6">
    <name type="scientific">Ilex paraguariensis</name>
    <name type="common">yerba mate</name>
    <dbReference type="NCBI Taxonomy" id="185542"/>
    <lineage>
        <taxon>Eukaryota</taxon>
        <taxon>Viridiplantae</taxon>
        <taxon>Streptophyta</taxon>
        <taxon>Embryophyta</taxon>
        <taxon>Tracheophyta</taxon>
        <taxon>Spermatophyta</taxon>
        <taxon>Magnoliopsida</taxon>
        <taxon>eudicotyledons</taxon>
        <taxon>Gunneridae</taxon>
        <taxon>Pentapetalae</taxon>
        <taxon>asterids</taxon>
        <taxon>campanulids</taxon>
        <taxon>Aquifoliales</taxon>
        <taxon>Aquifoliaceae</taxon>
        <taxon>Ilex</taxon>
    </lineage>
</organism>
<feature type="domain" description="RSE1/DDB1/CPSF1 C-terminal" evidence="4">
    <location>
        <begin position="1"/>
        <end position="60"/>
    </location>
</feature>